<keyword evidence="1 7" id="KW-0808">Transferase</keyword>
<evidence type="ECO:0000313" key="8">
    <source>
        <dbReference type="Proteomes" id="UP001198220"/>
    </source>
</evidence>
<evidence type="ECO:0000256" key="5">
    <source>
        <dbReference type="NCBIfam" id="TIGR01378"/>
    </source>
</evidence>
<dbReference type="PANTHER" id="PTHR41299">
    <property type="entry name" value="THIAMINE PYROPHOSPHOKINASE"/>
    <property type="match status" value="1"/>
</dbReference>
<keyword evidence="8" id="KW-1185">Reference proteome</keyword>
<evidence type="ECO:0000313" key="7">
    <source>
        <dbReference type="EMBL" id="MCC2124573.1"/>
    </source>
</evidence>
<evidence type="ECO:0000256" key="2">
    <source>
        <dbReference type="ARBA" id="ARBA00022741"/>
    </source>
</evidence>
<proteinExistence type="predicted"/>
<name>A0AAE3A5I7_9FIRM</name>
<keyword evidence="3" id="KW-0418">Kinase</keyword>
<dbReference type="AlphaFoldDB" id="A0AAE3A5I7"/>
<dbReference type="InterPro" id="IPR007373">
    <property type="entry name" value="Thiamin_PyroPKinase_B1-bd"/>
</dbReference>
<keyword evidence="4" id="KW-0067">ATP-binding</keyword>
<dbReference type="CDD" id="cd07995">
    <property type="entry name" value="TPK"/>
    <property type="match status" value="1"/>
</dbReference>
<dbReference type="InterPro" id="IPR007371">
    <property type="entry name" value="TPK_catalytic"/>
</dbReference>
<dbReference type="PANTHER" id="PTHR41299:SF1">
    <property type="entry name" value="THIAMINE PYROPHOSPHOKINASE"/>
    <property type="match status" value="1"/>
</dbReference>
<dbReference type="Pfam" id="PF04263">
    <property type="entry name" value="TPK_catalytic"/>
    <property type="match status" value="1"/>
</dbReference>
<protein>
    <recommendedName>
        <fullName evidence="5">Thiamine diphosphokinase</fullName>
        <ecNumber evidence="5">2.7.6.2</ecNumber>
    </recommendedName>
</protein>
<accession>A0AAE3A5I7</accession>
<dbReference type="GO" id="GO:0016301">
    <property type="term" value="F:kinase activity"/>
    <property type="evidence" value="ECO:0007669"/>
    <property type="project" value="UniProtKB-KW"/>
</dbReference>
<dbReference type="GO" id="GO:0006772">
    <property type="term" value="P:thiamine metabolic process"/>
    <property type="evidence" value="ECO:0007669"/>
    <property type="project" value="UniProtKB-UniRule"/>
</dbReference>
<dbReference type="InterPro" id="IPR036759">
    <property type="entry name" value="TPK_catalytic_sf"/>
</dbReference>
<dbReference type="InterPro" id="IPR036371">
    <property type="entry name" value="TPK_B1-bd_sf"/>
</dbReference>
<evidence type="ECO:0000256" key="1">
    <source>
        <dbReference type="ARBA" id="ARBA00022679"/>
    </source>
</evidence>
<gene>
    <name evidence="7" type="ORF">LKD36_00090</name>
</gene>
<keyword evidence="2" id="KW-0547">Nucleotide-binding</keyword>
<dbReference type="EMBL" id="JAJEPS010000001">
    <property type="protein sequence ID" value="MCC2124573.1"/>
    <property type="molecule type" value="Genomic_DNA"/>
</dbReference>
<evidence type="ECO:0000259" key="6">
    <source>
        <dbReference type="SMART" id="SM00983"/>
    </source>
</evidence>
<feature type="domain" description="Thiamin pyrophosphokinase thiamin-binding" evidence="6">
    <location>
        <begin position="142"/>
        <end position="211"/>
    </location>
</feature>
<dbReference type="RefSeq" id="WP_308458200.1">
    <property type="nucleotide sequence ID" value="NZ_JAJEPS010000001.1"/>
</dbReference>
<dbReference type="SMART" id="SM00983">
    <property type="entry name" value="TPK_B1_binding"/>
    <property type="match status" value="1"/>
</dbReference>
<dbReference type="GO" id="GO:0004788">
    <property type="term" value="F:thiamine diphosphokinase activity"/>
    <property type="evidence" value="ECO:0007669"/>
    <property type="project" value="UniProtKB-UniRule"/>
</dbReference>
<dbReference type="Proteomes" id="UP001198220">
    <property type="component" value="Unassembled WGS sequence"/>
</dbReference>
<dbReference type="NCBIfam" id="TIGR01378">
    <property type="entry name" value="thi_PPkinase"/>
    <property type="match status" value="1"/>
</dbReference>
<evidence type="ECO:0000256" key="4">
    <source>
        <dbReference type="ARBA" id="ARBA00022840"/>
    </source>
</evidence>
<dbReference type="Gene3D" id="3.40.50.10240">
    <property type="entry name" value="Thiamin pyrophosphokinase, catalytic domain"/>
    <property type="match status" value="1"/>
</dbReference>
<dbReference type="InterPro" id="IPR006282">
    <property type="entry name" value="Thi_PPkinase"/>
</dbReference>
<sequence length="217" mass="24286">MHTLIISGGTIDTDFALDLLKKEKYDQIIGVDGALKFCKEQNIVPTRIVGDFDTLDPEILTWYQTNTQIEIRQFNPVKDATDTQIAIELAMELGSRKITLIGGTGTRLDHVLGNIQTLYLPFVKGIDCRIVDAHNRIRLVSGELHLKMTEQWGKYVSLIPFTTDVEGVDLIGFKYPLEKFSFTVLGTGSRGVSNEIAEEEAVIRIEKGIMILVESKD</sequence>
<dbReference type="GO" id="GO:0005524">
    <property type="term" value="F:ATP binding"/>
    <property type="evidence" value="ECO:0007669"/>
    <property type="project" value="UniProtKB-KW"/>
</dbReference>
<reference evidence="7 8" key="1">
    <citation type="submission" date="2021-10" db="EMBL/GenBank/DDBJ databases">
        <title>Anaerobic single-cell dispensing facilitates the cultivation of human gut bacteria.</title>
        <authorList>
            <person name="Afrizal A."/>
        </authorList>
    </citation>
    <scope>NUCLEOTIDE SEQUENCE [LARGE SCALE GENOMIC DNA]</scope>
    <source>
        <strain evidence="7 8">CLA-AA-H276</strain>
    </source>
</reference>
<comment type="caution">
    <text evidence="7">The sequence shown here is derived from an EMBL/GenBank/DDBJ whole genome shotgun (WGS) entry which is preliminary data.</text>
</comment>
<dbReference type="GO" id="GO:0030975">
    <property type="term" value="F:thiamine binding"/>
    <property type="evidence" value="ECO:0007669"/>
    <property type="project" value="InterPro"/>
</dbReference>
<dbReference type="InterPro" id="IPR053149">
    <property type="entry name" value="TPK"/>
</dbReference>
<dbReference type="SUPFAM" id="SSF63999">
    <property type="entry name" value="Thiamin pyrophosphokinase, catalytic domain"/>
    <property type="match status" value="1"/>
</dbReference>
<dbReference type="GO" id="GO:0009229">
    <property type="term" value="P:thiamine diphosphate biosynthetic process"/>
    <property type="evidence" value="ECO:0007669"/>
    <property type="project" value="InterPro"/>
</dbReference>
<organism evidence="7 8">
    <name type="scientific">Hominiventricola filiformis</name>
    <dbReference type="NCBI Taxonomy" id="2885352"/>
    <lineage>
        <taxon>Bacteria</taxon>
        <taxon>Bacillati</taxon>
        <taxon>Bacillota</taxon>
        <taxon>Clostridia</taxon>
        <taxon>Lachnospirales</taxon>
        <taxon>Lachnospiraceae</taxon>
        <taxon>Hominiventricola</taxon>
    </lineage>
</organism>
<dbReference type="Pfam" id="PF04265">
    <property type="entry name" value="TPK_B1_binding"/>
    <property type="match status" value="1"/>
</dbReference>
<dbReference type="SUPFAM" id="SSF63862">
    <property type="entry name" value="Thiamin pyrophosphokinase, substrate-binding domain"/>
    <property type="match status" value="1"/>
</dbReference>
<dbReference type="EC" id="2.7.6.2" evidence="5"/>
<evidence type="ECO:0000256" key="3">
    <source>
        <dbReference type="ARBA" id="ARBA00022777"/>
    </source>
</evidence>